<name>A0AAU8K4E7_9ACTN</name>
<dbReference type="InterPro" id="IPR014756">
    <property type="entry name" value="Ig_E-set"/>
</dbReference>
<keyword evidence="3" id="KW-0560">Oxidoreductase</keyword>
<accession>A0AAU8K4E7</accession>
<reference evidence="3" key="1">
    <citation type="submission" date="2024-06" db="EMBL/GenBank/DDBJ databases">
        <title>The genome sequences of Kitasatospora sp. strain HUAS MG31.</title>
        <authorList>
            <person name="Mo P."/>
        </authorList>
    </citation>
    <scope>NUCLEOTIDE SEQUENCE</scope>
    <source>
        <strain evidence="3">HUAS MG31</strain>
    </source>
</reference>
<evidence type="ECO:0000259" key="2">
    <source>
        <dbReference type="Pfam" id="PF03067"/>
    </source>
</evidence>
<gene>
    <name evidence="3" type="ORF">ABWK59_33550</name>
</gene>
<dbReference type="GO" id="GO:0004497">
    <property type="term" value="F:monooxygenase activity"/>
    <property type="evidence" value="ECO:0007669"/>
    <property type="project" value="UniProtKB-KW"/>
</dbReference>
<dbReference type="EMBL" id="CP159872">
    <property type="protein sequence ID" value="XCM83498.1"/>
    <property type="molecule type" value="Genomic_DNA"/>
</dbReference>
<dbReference type="Gene3D" id="2.70.50.50">
    <property type="entry name" value="chitin-binding protein cbp21"/>
    <property type="match status" value="1"/>
</dbReference>
<evidence type="ECO:0000313" key="3">
    <source>
        <dbReference type="EMBL" id="XCM83498.1"/>
    </source>
</evidence>
<dbReference type="RefSeq" id="WP_354644434.1">
    <property type="nucleotide sequence ID" value="NZ_CP159872.1"/>
</dbReference>
<dbReference type="CDD" id="cd21177">
    <property type="entry name" value="LPMO_AA10"/>
    <property type="match status" value="1"/>
</dbReference>
<dbReference type="AlphaFoldDB" id="A0AAU8K4E7"/>
<dbReference type="SUPFAM" id="SSF81296">
    <property type="entry name" value="E set domains"/>
    <property type="match status" value="1"/>
</dbReference>
<dbReference type="InterPro" id="IPR004302">
    <property type="entry name" value="Cellulose/chitin-bd_N"/>
</dbReference>
<evidence type="ECO:0000256" key="1">
    <source>
        <dbReference type="SAM" id="MobiDB-lite"/>
    </source>
</evidence>
<proteinExistence type="predicted"/>
<protein>
    <submittedName>
        <fullName evidence="3">Lytic polysaccharide monooxygenase auxiliary activity family 9 protein</fullName>
    </submittedName>
</protein>
<sequence>MSSSVAGAGPSGLRADMKHRADGNHRTYGIHLRWQIGDNQPDHPAWPPPADWDEGRAPYPHQYEVWIDGVARQTLYLYWPAWDWSPANSHWVDLGEAPEAEYRVKLRARVDGQFTEFTQEVAVRRDGAVPWSAPEPRRNAPAVATTASPRHGTMDQPRSRAGAAIRDTDSAPICVEARRLNTSTDWQEVLPGAERMLADYPWNDAQKYLEYRKFFEGNTVASTGNPAFRGLDLVPDGSLGDWPVTVLKADADSHTFSYDYMAYHTGESWSHRWFLTRQGWDPAGGLAWEDLEPVPFLVEVQGADREEDSTQWEFATLPHRTGRAAIVHVWGGHGGPDTPDGGNGRKTGEFFLSVCDVEFR</sequence>
<dbReference type="KEGG" id="kcm:ABWK59_33550"/>
<organism evidence="3">
    <name type="scientific">Kitasatospora camelliae</name>
    <dbReference type="NCBI Taxonomy" id="3156397"/>
    <lineage>
        <taxon>Bacteria</taxon>
        <taxon>Bacillati</taxon>
        <taxon>Actinomycetota</taxon>
        <taxon>Actinomycetes</taxon>
        <taxon>Kitasatosporales</taxon>
        <taxon>Streptomycetaceae</taxon>
        <taxon>Kitasatospora</taxon>
    </lineage>
</organism>
<dbReference type="Pfam" id="PF03067">
    <property type="entry name" value="LPMO_10"/>
    <property type="match status" value="1"/>
</dbReference>
<feature type="domain" description="Chitin-binding type-4" evidence="2">
    <location>
        <begin position="151"/>
        <end position="357"/>
    </location>
</feature>
<feature type="region of interest" description="Disordered" evidence="1">
    <location>
        <begin position="130"/>
        <end position="165"/>
    </location>
</feature>
<keyword evidence="3" id="KW-0503">Monooxygenase</keyword>